<keyword evidence="1" id="KW-0812">Transmembrane</keyword>
<evidence type="ECO:0000313" key="2">
    <source>
        <dbReference type="EMBL" id="SFQ07494.1"/>
    </source>
</evidence>
<keyword evidence="1" id="KW-0472">Membrane</keyword>
<dbReference type="OrthoDB" id="2086722at2"/>
<protein>
    <submittedName>
        <fullName evidence="2">Putative membrane protein, TIGR04086 family</fullName>
    </submittedName>
</protein>
<dbReference type="NCBIfam" id="TIGR04086">
    <property type="entry name" value="TIGR04086_membr"/>
    <property type="match status" value="1"/>
</dbReference>
<organism evidence="2 3">
    <name type="scientific">Caldicoprobacter faecalis</name>
    <dbReference type="NCBI Taxonomy" id="937334"/>
    <lineage>
        <taxon>Bacteria</taxon>
        <taxon>Bacillati</taxon>
        <taxon>Bacillota</taxon>
        <taxon>Clostridia</taxon>
        <taxon>Caldicoprobacterales</taxon>
        <taxon>Caldicoprobacteraceae</taxon>
        <taxon>Caldicoprobacter</taxon>
    </lineage>
</organism>
<proteinExistence type="predicted"/>
<feature type="transmembrane region" description="Helical" evidence="1">
    <location>
        <begin position="87"/>
        <end position="108"/>
    </location>
</feature>
<keyword evidence="3" id="KW-1185">Reference proteome</keyword>
<dbReference type="AlphaFoldDB" id="A0A1I5VIV9"/>
<gene>
    <name evidence="2" type="ORF">SAMN05444406_11147</name>
</gene>
<dbReference type="InterPro" id="IPR023804">
    <property type="entry name" value="DUF3792_TM"/>
</dbReference>
<feature type="transmembrane region" description="Helical" evidence="1">
    <location>
        <begin position="21"/>
        <end position="45"/>
    </location>
</feature>
<feature type="transmembrane region" description="Helical" evidence="1">
    <location>
        <begin position="57"/>
        <end position="75"/>
    </location>
</feature>
<dbReference type="Pfam" id="PF12670">
    <property type="entry name" value="DUF3792"/>
    <property type="match status" value="1"/>
</dbReference>
<keyword evidence="1" id="KW-1133">Transmembrane helix</keyword>
<dbReference type="EMBL" id="FOXR01000011">
    <property type="protein sequence ID" value="SFQ07494.1"/>
    <property type="molecule type" value="Genomic_DNA"/>
</dbReference>
<name>A0A1I5VIV9_9FIRM</name>
<accession>A0A1I5VIV9</accession>
<evidence type="ECO:0000256" key="1">
    <source>
        <dbReference type="SAM" id="Phobius"/>
    </source>
</evidence>
<feature type="transmembrane region" description="Helical" evidence="1">
    <location>
        <begin position="114"/>
        <end position="135"/>
    </location>
</feature>
<sequence>MRSLKKNSVQVDRNSVIYSGLVILKASLLAVIVTLVGFLIFAVVMKLANLQETIIPPVNQAIRIISIAFGGAVAARSSRTRGWLKGALTGFLYIVWAIAISAIFGGTYAFDTVLLSDALLGIVVGAIGGIIGINLE</sequence>
<reference evidence="2 3" key="1">
    <citation type="submission" date="2016-10" db="EMBL/GenBank/DDBJ databases">
        <authorList>
            <person name="de Groot N.N."/>
        </authorList>
    </citation>
    <scope>NUCLEOTIDE SEQUENCE [LARGE SCALE GENOMIC DNA]</scope>
    <source>
        <strain evidence="2 3">DSM 20678</strain>
    </source>
</reference>
<dbReference type="STRING" id="937334.SAMN05444406_11147"/>
<evidence type="ECO:0000313" key="3">
    <source>
        <dbReference type="Proteomes" id="UP000198577"/>
    </source>
</evidence>
<dbReference type="RefSeq" id="WP_092282285.1">
    <property type="nucleotide sequence ID" value="NZ_FOXR01000011.1"/>
</dbReference>
<dbReference type="Proteomes" id="UP000198577">
    <property type="component" value="Unassembled WGS sequence"/>
</dbReference>